<keyword evidence="1" id="KW-0812">Transmembrane</keyword>
<name>A0ABT3P7I0_9ALTE</name>
<evidence type="ECO:0000313" key="2">
    <source>
        <dbReference type="EMBL" id="MCW8108722.1"/>
    </source>
</evidence>
<feature type="transmembrane region" description="Helical" evidence="1">
    <location>
        <begin position="54"/>
        <end position="74"/>
    </location>
</feature>
<keyword evidence="1" id="KW-0472">Membrane</keyword>
<keyword evidence="3" id="KW-1185">Reference proteome</keyword>
<comment type="caution">
    <text evidence="2">The sequence shown here is derived from an EMBL/GenBank/DDBJ whole genome shotgun (WGS) entry which is preliminary data.</text>
</comment>
<accession>A0ABT3P7I0</accession>
<feature type="transmembrane region" description="Helical" evidence="1">
    <location>
        <begin position="27"/>
        <end position="47"/>
    </location>
</feature>
<dbReference type="Pfam" id="PF19617">
    <property type="entry name" value="DUF6122"/>
    <property type="match status" value="1"/>
</dbReference>
<dbReference type="EMBL" id="JAPFRD010000010">
    <property type="protein sequence ID" value="MCW8108722.1"/>
    <property type="molecule type" value="Genomic_DNA"/>
</dbReference>
<gene>
    <name evidence="2" type="ORF">OPS25_09455</name>
</gene>
<organism evidence="2 3">
    <name type="scientific">Alteromonas aquimaris</name>
    <dbReference type="NCBI Taxonomy" id="2998417"/>
    <lineage>
        <taxon>Bacteria</taxon>
        <taxon>Pseudomonadati</taxon>
        <taxon>Pseudomonadota</taxon>
        <taxon>Gammaproteobacteria</taxon>
        <taxon>Alteromonadales</taxon>
        <taxon>Alteromonadaceae</taxon>
        <taxon>Alteromonas/Salinimonas group</taxon>
        <taxon>Alteromonas</taxon>
    </lineage>
</organism>
<reference evidence="2" key="1">
    <citation type="submission" date="2022-11" db="EMBL/GenBank/DDBJ databases">
        <title>Alteromonas sp. nov., isolated from sea water of the Qingdao.</title>
        <authorList>
            <person name="Wang Q."/>
        </authorList>
    </citation>
    <scope>NUCLEOTIDE SEQUENCE</scope>
    <source>
        <strain evidence="2">ASW11-7</strain>
    </source>
</reference>
<protein>
    <submittedName>
        <fullName evidence="2">DUF6122 family protein</fullName>
    </submittedName>
</protein>
<proteinExistence type="predicted"/>
<dbReference type="RefSeq" id="WP_265617467.1">
    <property type="nucleotide sequence ID" value="NZ_JAPFRD010000010.1"/>
</dbReference>
<keyword evidence="1" id="KW-1133">Transmembrane helix</keyword>
<dbReference type="InterPro" id="IPR046125">
    <property type="entry name" value="DUF6122"/>
</dbReference>
<sequence length="104" mass="12122">MFHLALHFLVPLFIAIAFFRKDWQRAYLIMILTMLVDLDHLLANPIYDPLRCSIGFHLLHKLWLIPLYVLLIFFPKSRLVGMGLTLHMALDSIDCQVTNGVWSN</sequence>
<evidence type="ECO:0000256" key="1">
    <source>
        <dbReference type="SAM" id="Phobius"/>
    </source>
</evidence>
<evidence type="ECO:0000313" key="3">
    <source>
        <dbReference type="Proteomes" id="UP001142810"/>
    </source>
</evidence>
<dbReference type="Proteomes" id="UP001142810">
    <property type="component" value="Unassembled WGS sequence"/>
</dbReference>